<sequence>MFERFVRDARVAVVEAQSVAVRQGDAEIEPVHLLQALLAAPESRGGRLLVELGVPANALAERLAAMRRRGGISDADAAALAEFGIDVERIVERVEQVHGENALAGAAPPRGRRWLAKGSHRPFTAEAKEVLERTLAEATELGDTHIGTEHLLLALTARPGPVADILAERGVDHVAIRSALARRAAG</sequence>
<dbReference type="RefSeq" id="WP_092532395.1">
    <property type="nucleotide sequence ID" value="NZ_FOWW01000007.1"/>
</dbReference>
<reference evidence="4" key="1">
    <citation type="submission" date="2016-10" db="EMBL/GenBank/DDBJ databases">
        <authorList>
            <person name="Varghese N."/>
            <person name="Submissions S."/>
        </authorList>
    </citation>
    <scope>NUCLEOTIDE SEQUENCE [LARGE SCALE GENOMIC DNA]</scope>
    <source>
        <strain evidence="4">CGMCC 4.5579</strain>
    </source>
</reference>
<dbReference type="PROSITE" id="PS51903">
    <property type="entry name" value="CLP_R"/>
    <property type="match status" value="1"/>
</dbReference>
<evidence type="ECO:0000313" key="3">
    <source>
        <dbReference type="EMBL" id="SFQ41968.1"/>
    </source>
</evidence>
<dbReference type="STRING" id="587909.SAMN05421810_10769"/>
<proteinExistence type="predicted"/>
<organism evidence="3 4">
    <name type="scientific">Amycolatopsis arida</name>
    <dbReference type="NCBI Taxonomy" id="587909"/>
    <lineage>
        <taxon>Bacteria</taxon>
        <taxon>Bacillati</taxon>
        <taxon>Actinomycetota</taxon>
        <taxon>Actinomycetes</taxon>
        <taxon>Pseudonocardiales</taxon>
        <taxon>Pseudonocardiaceae</taxon>
        <taxon>Amycolatopsis</taxon>
    </lineage>
</organism>
<keyword evidence="4" id="KW-1185">Reference proteome</keyword>
<dbReference type="InterPro" id="IPR036628">
    <property type="entry name" value="Clp_N_dom_sf"/>
</dbReference>
<evidence type="ECO:0000256" key="1">
    <source>
        <dbReference type="PROSITE-ProRule" id="PRU01251"/>
    </source>
</evidence>
<dbReference type="AlphaFoldDB" id="A0A1I5YCQ5"/>
<accession>A0A1I5YCQ5</accession>
<name>A0A1I5YCQ5_9PSEU</name>
<dbReference type="OrthoDB" id="3628183at2"/>
<dbReference type="SUPFAM" id="SSF81923">
    <property type="entry name" value="Double Clp-N motif"/>
    <property type="match status" value="2"/>
</dbReference>
<dbReference type="Pfam" id="PF02861">
    <property type="entry name" value="Clp_N"/>
    <property type="match status" value="1"/>
</dbReference>
<gene>
    <name evidence="3" type="ORF">SAMN05421810_10769</name>
</gene>
<feature type="domain" description="Clp R" evidence="2">
    <location>
        <begin position="2"/>
        <end position="186"/>
    </location>
</feature>
<dbReference type="Proteomes" id="UP000198727">
    <property type="component" value="Unassembled WGS sequence"/>
</dbReference>
<keyword evidence="1" id="KW-0677">Repeat</keyword>
<protein>
    <submittedName>
        <fullName evidence="3">Clp amino terminal domain-containing protein, pathogenicity island component</fullName>
    </submittedName>
</protein>
<dbReference type="Gene3D" id="1.10.1780.10">
    <property type="entry name" value="Clp, N-terminal domain"/>
    <property type="match status" value="2"/>
</dbReference>
<dbReference type="InterPro" id="IPR004176">
    <property type="entry name" value="Clp_R_N"/>
</dbReference>
<evidence type="ECO:0000313" key="4">
    <source>
        <dbReference type="Proteomes" id="UP000198727"/>
    </source>
</evidence>
<evidence type="ECO:0000259" key="2">
    <source>
        <dbReference type="PROSITE" id="PS51903"/>
    </source>
</evidence>
<dbReference type="EMBL" id="FOWW01000007">
    <property type="protein sequence ID" value="SFQ41968.1"/>
    <property type="molecule type" value="Genomic_DNA"/>
</dbReference>